<gene>
    <name evidence="1" type="ORF">RBEAN4_0043</name>
</gene>
<reference evidence="1 2" key="1">
    <citation type="submission" date="2015-02" db="EMBL/GenBank/DDBJ databases">
        <title>Genome Sequencing of Rickettsiales.</title>
        <authorList>
            <person name="Daugherty S.C."/>
            <person name="Su Q."/>
            <person name="Abolude K."/>
            <person name="Beier-Sexton M."/>
            <person name="Carlyon J.A."/>
            <person name="Carter R."/>
            <person name="Day N.P."/>
            <person name="Dumler S.J."/>
            <person name="Dyachenko V."/>
            <person name="Godinez A."/>
            <person name="Kurtti T.J."/>
            <person name="Lichay M."/>
            <person name="Mullins K.E."/>
            <person name="Ott S."/>
            <person name="Pappas-Brown V."/>
            <person name="Paris D.H."/>
            <person name="Patel P."/>
            <person name="Richards A.L."/>
            <person name="Sadzewicz L."/>
            <person name="Sears K."/>
            <person name="Seidman D."/>
            <person name="Sengamalay N."/>
            <person name="Stenos J."/>
            <person name="Tallon L.J."/>
            <person name="Vincent G."/>
            <person name="Fraser C.M."/>
            <person name="Munderloh U."/>
            <person name="Dunning-Hotopp J.C."/>
        </authorList>
    </citation>
    <scope>NUCLEOTIDE SEQUENCE [LARGE SCALE GENOMIC DNA]</scope>
    <source>
        <strain evidence="1 2">RML An4</strain>
    </source>
</reference>
<evidence type="ECO:0000313" key="1">
    <source>
        <dbReference type="EMBL" id="KJV89077.1"/>
    </source>
</evidence>
<sequence length="77" mass="9052">MAIGVKNKQGKLEIYADKMATFNRIYWANWFGQKDSILLPLKDNLFITYGQRIIFNKNNYCKEAEIHINLNHKAKCT</sequence>
<accession>A0A0F3QA38</accession>
<organism evidence="1 2">
    <name type="scientific">Rickettsia bellii str. RML An4</name>
    <dbReference type="NCBI Taxonomy" id="1359193"/>
    <lineage>
        <taxon>Bacteria</taxon>
        <taxon>Pseudomonadati</taxon>
        <taxon>Pseudomonadota</taxon>
        <taxon>Alphaproteobacteria</taxon>
        <taxon>Rickettsiales</taxon>
        <taxon>Rickettsiaceae</taxon>
        <taxon>Rickettsieae</taxon>
        <taxon>Rickettsia</taxon>
        <taxon>belli group</taxon>
    </lineage>
</organism>
<dbReference type="AlphaFoldDB" id="A0A0F3QA38"/>
<dbReference type="PATRIC" id="fig|1359193.3.peg.41"/>
<proteinExistence type="predicted"/>
<protein>
    <submittedName>
        <fullName evidence="1">Uncharacterized protein</fullName>
    </submittedName>
</protein>
<dbReference type="RefSeq" id="WP_045798692.1">
    <property type="nucleotide sequence ID" value="NZ_LAOI01000001.1"/>
</dbReference>
<keyword evidence="2" id="KW-1185">Reference proteome</keyword>
<comment type="caution">
    <text evidence="1">The sequence shown here is derived from an EMBL/GenBank/DDBJ whole genome shotgun (WGS) entry which is preliminary data.</text>
</comment>
<dbReference type="Proteomes" id="UP000033661">
    <property type="component" value="Unassembled WGS sequence"/>
</dbReference>
<evidence type="ECO:0000313" key="2">
    <source>
        <dbReference type="Proteomes" id="UP000033661"/>
    </source>
</evidence>
<dbReference type="EMBL" id="LAOI01000001">
    <property type="protein sequence ID" value="KJV89077.1"/>
    <property type="molecule type" value="Genomic_DNA"/>
</dbReference>
<name>A0A0F3QA38_RICBE</name>